<dbReference type="Proteomes" id="UP001589587">
    <property type="component" value="Unassembled WGS sequence"/>
</dbReference>
<proteinExistence type="predicted"/>
<comment type="caution">
    <text evidence="1">The sequence shown here is derived from an EMBL/GenBank/DDBJ whole genome shotgun (WGS) entry which is preliminary data.</text>
</comment>
<dbReference type="EMBL" id="JBHMAS010000108">
    <property type="protein sequence ID" value="MFB9785327.1"/>
    <property type="molecule type" value="Genomic_DNA"/>
</dbReference>
<sequence length="94" mass="10053">MTINYNPAQIEAALAAIDGQAREFEDGAARIEAGFKRLADLSEGVAIQAATDTQNKSNALRQETKANVLTLKSTAQASLDKVRSQDQQYSGIIA</sequence>
<evidence type="ECO:0008006" key="3">
    <source>
        <dbReference type="Google" id="ProtNLM"/>
    </source>
</evidence>
<organism evidence="1 2">
    <name type="scientific">Rhodococcus baikonurensis</name>
    <dbReference type="NCBI Taxonomy" id="172041"/>
    <lineage>
        <taxon>Bacteria</taxon>
        <taxon>Bacillati</taxon>
        <taxon>Actinomycetota</taxon>
        <taxon>Actinomycetes</taxon>
        <taxon>Mycobacteriales</taxon>
        <taxon>Nocardiaceae</taxon>
        <taxon>Rhodococcus</taxon>
        <taxon>Rhodococcus erythropolis group</taxon>
    </lineage>
</organism>
<evidence type="ECO:0000313" key="1">
    <source>
        <dbReference type="EMBL" id="MFB9785327.1"/>
    </source>
</evidence>
<name>A0ABV5XUN7_9NOCA</name>
<gene>
    <name evidence="1" type="ORF">ACFFQ6_37120</name>
</gene>
<keyword evidence="2" id="KW-1185">Reference proteome</keyword>
<reference evidence="1 2" key="1">
    <citation type="submission" date="2024-09" db="EMBL/GenBank/DDBJ databases">
        <authorList>
            <person name="Sun Q."/>
            <person name="Mori K."/>
        </authorList>
    </citation>
    <scope>NUCLEOTIDE SEQUENCE [LARGE SCALE GENOMIC DNA]</scope>
    <source>
        <strain evidence="1 2">JCM 11411</strain>
    </source>
</reference>
<accession>A0ABV5XUN7</accession>
<dbReference type="RefSeq" id="WP_378377483.1">
    <property type="nucleotide sequence ID" value="NZ_JBHMAS010000108.1"/>
</dbReference>
<evidence type="ECO:0000313" key="2">
    <source>
        <dbReference type="Proteomes" id="UP001589587"/>
    </source>
</evidence>
<dbReference type="SUPFAM" id="SSF140453">
    <property type="entry name" value="EsxAB dimer-like"/>
    <property type="match status" value="1"/>
</dbReference>
<protein>
    <recommendedName>
        <fullName evidence="3">Phage tail tape measure protein</fullName>
    </recommendedName>
</protein>
<dbReference type="InterPro" id="IPR036689">
    <property type="entry name" value="ESAT-6-like_sf"/>
</dbReference>